<evidence type="ECO:0000256" key="2">
    <source>
        <dbReference type="SAM" id="Phobius"/>
    </source>
</evidence>
<dbReference type="GO" id="GO:0005975">
    <property type="term" value="P:carbohydrate metabolic process"/>
    <property type="evidence" value="ECO:0007669"/>
    <property type="project" value="UniProtKB-ARBA"/>
</dbReference>
<comment type="caution">
    <text evidence="5">The sequence shown here is derived from an EMBL/GenBank/DDBJ whole genome shotgun (WGS) entry which is preliminary data.</text>
</comment>
<evidence type="ECO:0000256" key="1">
    <source>
        <dbReference type="SAM" id="MobiDB-lite"/>
    </source>
</evidence>
<feature type="chain" id="PRO_5038610128" description="MBG domain-containing protein" evidence="3">
    <location>
        <begin position="34"/>
        <end position="539"/>
    </location>
</feature>
<gene>
    <name evidence="5" type="ORF">ATORI0001_0948</name>
</gene>
<keyword evidence="2" id="KW-1133">Transmembrane helix</keyword>
<dbReference type="GeneID" id="84904844"/>
<evidence type="ECO:0000256" key="3">
    <source>
        <dbReference type="SAM" id="SignalP"/>
    </source>
</evidence>
<organism evidence="5 6">
    <name type="scientific">Lancefieldella rimae (strain ATCC 49626 / DSM 7090 / CCUG 31168 / NBRC 15546 / VPI D140H-11A)</name>
    <name type="common">Atopobium rimae</name>
    <dbReference type="NCBI Taxonomy" id="553184"/>
    <lineage>
        <taxon>Bacteria</taxon>
        <taxon>Bacillati</taxon>
        <taxon>Actinomycetota</taxon>
        <taxon>Coriobacteriia</taxon>
        <taxon>Coriobacteriales</taxon>
        <taxon>Atopobiaceae</taxon>
        <taxon>Lancefieldella</taxon>
    </lineage>
</organism>
<evidence type="ECO:0000313" key="5">
    <source>
        <dbReference type="EMBL" id="EEE17044.1"/>
    </source>
</evidence>
<feature type="compositionally biased region" description="Low complexity" evidence="1">
    <location>
        <begin position="480"/>
        <end position="491"/>
    </location>
</feature>
<evidence type="ECO:0000259" key="4">
    <source>
        <dbReference type="Pfam" id="PF18676"/>
    </source>
</evidence>
<feature type="compositionally biased region" description="Basic residues" evidence="1">
    <location>
        <begin position="493"/>
        <end position="502"/>
    </location>
</feature>
<feature type="signal peptide" evidence="3">
    <location>
        <begin position="1"/>
        <end position="33"/>
    </location>
</feature>
<dbReference type="Proteomes" id="UP000004070">
    <property type="component" value="Unassembled WGS sequence"/>
</dbReference>
<feature type="compositionally biased region" description="Gly residues" evidence="1">
    <location>
        <begin position="461"/>
        <end position="479"/>
    </location>
</feature>
<name>B9CMY9_LANR4</name>
<dbReference type="Pfam" id="PF18676">
    <property type="entry name" value="MBG_2"/>
    <property type="match status" value="1"/>
</dbReference>
<keyword evidence="2" id="KW-0472">Membrane</keyword>
<reference evidence="5 6" key="1">
    <citation type="submission" date="2009-01" db="EMBL/GenBank/DDBJ databases">
        <authorList>
            <person name="Madupu R."/>
            <person name="Sebastian Y."/>
            <person name="Durkin A.S."/>
            <person name="Torralba M."/>
            <person name="Methe B."/>
            <person name="Sutton G.G."/>
            <person name="Strausberg R.L."/>
            <person name="Nelson K.E."/>
        </authorList>
    </citation>
    <scope>NUCLEOTIDE SEQUENCE [LARGE SCALE GENOMIC DNA]</scope>
    <source>
        <strain evidence="5 6">ATCC 49626</strain>
    </source>
</reference>
<proteinExistence type="predicted"/>
<dbReference type="Gene3D" id="2.60.40.10">
    <property type="entry name" value="Immunoglobulins"/>
    <property type="match status" value="1"/>
</dbReference>
<protein>
    <recommendedName>
        <fullName evidence="4">MBG domain-containing protein</fullName>
    </recommendedName>
</protein>
<dbReference type="EMBL" id="ACFE01000003">
    <property type="protein sequence ID" value="EEE17044.1"/>
    <property type="molecule type" value="Genomic_DNA"/>
</dbReference>
<sequence length="539" mass="56552">MHKKCVQRGLHARLAVAVAVAICCLFFSPFATKALADGSFEISDWLSGYGSSSLQSIYKNNKPAMDAASTWKFTTSRVTVGGSSSTTTDFVFPTTVTNVTSTYSSSYLGNGTRVQPYSSYVAKGTRVVFPAGFNGTVSNMIFEGEVSVEAGANVTFDNVTFYKGLDNKGTSTVKNSTVVQQDLTTTDDGVLNIENTRFQNSDNSAGITLPSNKISPAKVGAAYNESVTIPWAAASKGYDTFTMANLPDGLTLSPMENDAAARKSTATISGTPTTAQKNHVVRATIKNGASYDFTIPMMMDVEKGTVAVPKATNYDYDGQEHNGYDISVHLNVAINGTIAATHAGTYEAVMDLIDPVNYTWEDGTTSTKTGSWTIRKAHLTATYEGETVEEGEAPKLKLTVTGFVNGETADTAYRYTAPTLTAPDVSVGDHELTPTGGAAGDYDFTYVAGTLKVTKAAVQPGGQGNNQGGSQNGSQGGSQGNNQQQNETGKAGKTGKKVKSGKKSVIPDMSDPAVISTVAGFTVASIGSIAAGIALRKRA</sequence>
<dbReference type="InterPro" id="IPR041286">
    <property type="entry name" value="MBG_2"/>
</dbReference>
<dbReference type="InterPro" id="IPR013783">
    <property type="entry name" value="Ig-like_fold"/>
</dbReference>
<keyword evidence="2" id="KW-0812">Transmembrane</keyword>
<feature type="transmembrane region" description="Helical" evidence="2">
    <location>
        <begin position="513"/>
        <end position="535"/>
    </location>
</feature>
<evidence type="ECO:0000313" key="6">
    <source>
        <dbReference type="Proteomes" id="UP000004070"/>
    </source>
</evidence>
<keyword evidence="3" id="KW-0732">Signal</keyword>
<dbReference type="RefSeq" id="WP_003149909.1">
    <property type="nucleotide sequence ID" value="NZ_ACFE01000003.1"/>
</dbReference>
<dbReference type="AlphaFoldDB" id="B9CMY9"/>
<feature type="domain" description="MBG" evidence="4">
    <location>
        <begin position="379"/>
        <end position="451"/>
    </location>
</feature>
<dbReference type="eggNOG" id="ENOG5030JHQ">
    <property type="taxonomic scope" value="Bacteria"/>
</dbReference>
<feature type="region of interest" description="Disordered" evidence="1">
    <location>
        <begin position="458"/>
        <end position="508"/>
    </location>
</feature>
<accession>B9CMY9</accession>